<protein>
    <submittedName>
        <fullName evidence="1">Uncharacterized protein</fullName>
    </submittedName>
</protein>
<proteinExistence type="predicted"/>
<comment type="caution">
    <text evidence="1">The sequence shown here is derived from an EMBL/GenBank/DDBJ whole genome shotgun (WGS) entry which is preliminary data.</text>
</comment>
<dbReference type="EMBL" id="MCFJ01000021">
    <property type="protein sequence ID" value="ORY56867.1"/>
    <property type="molecule type" value="Genomic_DNA"/>
</dbReference>
<evidence type="ECO:0000313" key="2">
    <source>
        <dbReference type="Proteomes" id="UP000193689"/>
    </source>
</evidence>
<dbReference type="InParanoid" id="A0A1Y2DCE3"/>
<evidence type="ECO:0000313" key="1">
    <source>
        <dbReference type="EMBL" id="ORY56867.1"/>
    </source>
</evidence>
<name>A0A1Y2DCE3_9PEZI</name>
<reference evidence="1 2" key="1">
    <citation type="submission" date="2016-07" db="EMBL/GenBank/DDBJ databases">
        <title>Pervasive Adenine N6-methylation of Active Genes in Fungi.</title>
        <authorList>
            <consortium name="DOE Joint Genome Institute"/>
            <person name="Mondo S.J."/>
            <person name="Dannebaum R.O."/>
            <person name="Kuo R.C."/>
            <person name="Labutti K."/>
            <person name="Haridas S."/>
            <person name="Kuo A."/>
            <person name="Salamov A."/>
            <person name="Ahrendt S.R."/>
            <person name="Lipzen A."/>
            <person name="Sullivan W."/>
            <person name="Andreopoulos W.B."/>
            <person name="Clum A."/>
            <person name="Lindquist E."/>
            <person name="Daum C."/>
            <person name="Ramamoorthy G.K."/>
            <person name="Gryganskyi A."/>
            <person name="Culley D."/>
            <person name="Magnuson J.K."/>
            <person name="James T.Y."/>
            <person name="O'Malley M.A."/>
            <person name="Stajich J.E."/>
            <person name="Spatafora J.W."/>
            <person name="Visel A."/>
            <person name="Grigoriev I.V."/>
        </authorList>
    </citation>
    <scope>NUCLEOTIDE SEQUENCE [LARGE SCALE GENOMIC DNA]</scope>
    <source>
        <strain evidence="1 2">CBS 129021</strain>
    </source>
</reference>
<dbReference type="Proteomes" id="UP000193689">
    <property type="component" value="Unassembled WGS sequence"/>
</dbReference>
<accession>A0A1Y2DCE3</accession>
<keyword evidence="2" id="KW-1185">Reference proteome</keyword>
<dbReference type="RefSeq" id="XP_040710334.1">
    <property type="nucleotide sequence ID" value="XM_040861356.1"/>
</dbReference>
<organism evidence="1 2">
    <name type="scientific">Pseudomassariella vexata</name>
    <dbReference type="NCBI Taxonomy" id="1141098"/>
    <lineage>
        <taxon>Eukaryota</taxon>
        <taxon>Fungi</taxon>
        <taxon>Dikarya</taxon>
        <taxon>Ascomycota</taxon>
        <taxon>Pezizomycotina</taxon>
        <taxon>Sordariomycetes</taxon>
        <taxon>Xylariomycetidae</taxon>
        <taxon>Amphisphaeriales</taxon>
        <taxon>Pseudomassariaceae</taxon>
        <taxon>Pseudomassariella</taxon>
    </lineage>
</organism>
<dbReference type="GeneID" id="63777568"/>
<sequence length="55" mass="6193">MWMTLRCICSVCIAQKRNSSHRPCHSACHQPPTTAQLDHIIDLVARCAHRSSSSF</sequence>
<gene>
    <name evidence="1" type="ORF">BCR38DRAFT_450242</name>
</gene>
<dbReference type="AlphaFoldDB" id="A0A1Y2DCE3"/>